<accession>A0A7N0ULJ9</accession>
<dbReference type="OMA" id="FTRTVCA"/>
<evidence type="ECO:0008006" key="3">
    <source>
        <dbReference type="Google" id="ProtNLM"/>
    </source>
</evidence>
<dbReference type="EnsemblPlants" id="Kaladp0074s0050.1.v1.1">
    <property type="protein sequence ID" value="Kaladp0074s0050.1.v1.1"/>
    <property type="gene ID" value="Kaladp0074s0050.v1.1"/>
</dbReference>
<sequence>MFSLRDLWKRHRRKVFVSFGVVGSSYLLYKLYGAHKYRIKELERELASDRENDVLIKAQLQEHFASIQRIADTTTLPHAVDSLHNRIAKELDLSPLTDRLVQGKGQPNSLTPLEKLELWERLQILSFTRTVVSVWALTMTSLYIRVQVNILGRHLYIDIARGLGSSLVHDDRDADGRQCQQQYLETSDFLSNSGLPSLIKDMQAAASEILKGKQLRDCFSNSLLHETILQILDMFMSSGKPHHWLNYLMPGSAGSNGSSLSLSYDHNIGPEISKFDQLMAETRAVLSSSEFENVIEMSLVTLVSALMEDMGFQPTEGSPSPSPGMPLAKLLPKIVLMGPLLLQEGTRDRYIEVVQKIPEVELFFTLLYANTPVV</sequence>
<dbReference type="PANTHER" id="PTHR28080:SF1">
    <property type="entry name" value="PEROXISOMAL BIOGENESIS FACTOR 3"/>
    <property type="match status" value="1"/>
</dbReference>
<evidence type="ECO:0000313" key="1">
    <source>
        <dbReference type="EnsemblPlants" id="Kaladp0074s0050.1.v1.1"/>
    </source>
</evidence>
<keyword evidence="2" id="KW-1185">Reference proteome</keyword>
<dbReference type="InterPro" id="IPR006966">
    <property type="entry name" value="Peroxin-3"/>
</dbReference>
<dbReference type="EnsemblPlants" id="Kaladp0074s0050.2.v1.1">
    <property type="protein sequence ID" value="Kaladp0074s0050.2.v1.1"/>
    <property type="gene ID" value="Kaladp0074s0050.v1.1"/>
</dbReference>
<dbReference type="GO" id="GO:0045046">
    <property type="term" value="P:protein import into peroxisome membrane"/>
    <property type="evidence" value="ECO:0007669"/>
    <property type="project" value="TreeGrafter"/>
</dbReference>
<name>A0A7N0ULJ9_KALFE</name>
<organism evidence="1 2">
    <name type="scientific">Kalanchoe fedtschenkoi</name>
    <name type="common">Lavender scallops</name>
    <name type="synonym">South American air plant</name>
    <dbReference type="NCBI Taxonomy" id="63787"/>
    <lineage>
        <taxon>Eukaryota</taxon>
        <taxon>Viridiplantae</taxon>
        <taxon>Streptophyta</taxon>
        <taxon>Embryophyta</taxon>
        <taxon>Tracheophyta</taxon>
        <taxon>Spermatophyta</taxon>
        <taxon>Magnoliopsida</taxon>
        <taxon>eudicotyledons</taxon>
        <taxon>Gunneridae</taxon>
        <taxon>Pentapetalae</taxon>
        <taxon>Saxifragales</taxon>
        <taxon>Crassulaceae</taxon>
        <taxon>Kalanchoe</taxon>
    </lineage>
</organism>
<evidence type="ECO:0000313" key="2">
    <source>
        <dbReference type="Proteomes" id="UP000594263"/>
    </source>
</evidence>
<dbReference type="GO" id="GO:0030674">
    <property type="term" value="F:protein-macromolecule adaptor activity"/>
    <property type="evidence" value="ECO:0007669"/>
    <property type="project" value="TreeGrafter"/>
</dbReference>
<dbReference type="Gramene" id="Kaladp0074s0050.1.v1.1">
    <property type="protein sequence ID" value="Kaladp0074s0050.1.v1.1"/>
    <property type="gene ID" value="Kaladp0074s0050.v1.1"/>
</dbReference>
<dbReference type="GO" id="GO:0005778">
    <property type="term" value="C:peroxisomal membrane"/>
    <property type="evidence" value="ECO:0007669"/>
    <property type="project" value="InterPro"/>
</dbReference>
<dbReference type="AlphaFoldDB" id="A0A7N0ULJ9"/>
<proteinExistence type="predicted"/>
<dbReference type="Pfam" id="PF04882">
    <property type="entry name" value="Peroxin-3"/>
    <property type="match status" value="1"/>
</dbReference>
<dbReference type="Proteomes" id="UP000594263">
    <property type="component" value="Unplaced"/>
</dbReference>
<dbReference type="PANTHER" id="PTHR28080">
    <property type="entry name" value="PEROXISOMAL BIOGENESIS FACTOR 3"/>
    <property type="match status" value="1"/>
</dbReference>
<reference evidence="1" key="1">
    <citation type="submission" date="2021-01" db="UniProtKB">
        <authorList>
            <consortium name="EnsemblPlants"/>
        </authorList>
    </citation>
    <scope>IDENTIFICATION</scope>
</reference>
<dbReference type="Gramene" id="Kaladp0074s0050.2.v1.1">
    <property type="protein sequence ID" value="Kaladp0074s0050.2.v1.1"/>
    <property type="gene ID" value="Kaladp0074s0050.v1.1"/>
</dbReference>
<protein>
    <recommendedName>
        <fullName evidence="3">Peroxin-3</fullName>
    </recommendedName>
</protein>